<proteinExistence type="predicted"/>
<accession>A0A067SWW8</accession>
<keyword evidence="2" id="KW-1185">Reference proteome</keyword>
<evidence type="ECO:0000313" key="2">
    <source>
        <dbReference type="Proteomes" id="UP000027222"/>
    </source>
</evidence>
<protein>
    <submittedName>
        <fullName evidence="1">Uncharacterized protein</fullName>
    </submittedName>
</protein>
<dbReference type="AlphaFoldDB" id="A0A067SWW8"/>
<sequence>MTGPATACTVCIEHSCAYFDDSENSEICLCGHNRGQHQVQRVYNARGGYPQRACIQFRTIGGVAVSFFSDRVDSN</sequence>
<dbReference type="EMBL" id="KL142389">
    <property type="protein sequence ID" value="KDR72189.1"/>
    <property type="molecule type" value="Genomic_DNA"/>
</dbReference>
<reference evidence="2" key="1">
    <citation type="journal article" date="2014" name="Proc. Natl. Acad. Sci. U.S.A.">
        <title>Extensive sampling of basidiomycete genomes demonstrates inadequacy of the white-rot/brown-rot paradigm for wood decay fungi.</title>
        <authorList>
            <person name="Riley R."/>
            <person name="Salamov A.A."/>
            <person name="Brown D.W."/>
            <person name="Nagy L.G."/>
            <person name="Floudas D."/>
            <person name="Held B.W."/>
            <person name="Levasseur A."/>
            <person name="Lombard V."/>
            <person name="Morin E."/>
            <person name="Otillar R."/>
            <person name="Lindquist E.A."/>
            <person name="Sun H."/>
            <person name="LaButti K.M."/>
            <person name="Schmutz J."/>
            <person name="Jabbour D."/>
            <person name="Luo H."/>
            <person name="Baker S.E."/>
            <person name="Pisabarro A.G."/>
            <person name="Walton J.D."/>
            <person name="Blanchette R.A."/>
            <person name="Henrissat B."/>
            <person name="Martin F."/>
            <person name="Cullen D."/>
            <person name="Hibbett D.S."/>
            <person name="Grigoriev I.V."/>
        </authorList>
    </citation>
    <scope>NUCLEOTIDE SEQUENCE [LARGE SCALE GENOMIC DNA]</scope>
    <source>
        <strain evidence="2">CBS 339.88</strain>
    </source>
</reference>
<dbReference type="HOGENOM" id="CLU_2671230_0_0_1"/>
<evidence type="ECO:0000313" key="1">
    <source>
        <dbReference type="EMBL" id="KDR72189.1"/>
    </source>
</evidence>
<name>A0A067SWW8_GALM3</name>
<gene>
    <name evidence="1" type="ORF">GALMADRAFT_765918</name>
</gene>
<dbReference type="Proteomes" id="UP000027222">
    <property type="component" value="Unassembled WGS sequence"/>
</dbReference>
<organism evidence="1 2">
    <name type="scientific">Galerina marginata (strain CBS 339.88)</name>
    <dbReference type="NCBI Taxonomy" id="685588"/>
    <lineage>
        <taxon>Eukaryota</taxon>
        <taxon>Fungi</taxon>
        <taxon>Dikarya</taxon>
        <taxon>Basidiomycota</taxon>
        <taxon>Agaricomycotina</taxon>
        <taxon>Agaricomycetes</taxon>
        <taxon>Agaricomycetidae</taxon>
        <taxon>Agaricales</taxon>
        <taxon>Agaricineae</taxon>
        <taxon>Strophariaceae</taxon>
        <taxon>Galerina</taxon>
    </lineage>
</organism>